<organism evidence="1 2">
    <name type="scientific">Musa troglodytarum</name>
    <name type="common">fe'i banana</name>
    <dbReference type="NCBI Taxonomy" id="320322"/>
    <lineage>
        <taxon>Eukaryota</taxon>
        <taxon>Viridiplantae</taxon>
        <taxon>Streptophyta</taxon>
        <taxon>Embryophyta</taxon>
        <taxon>Tracheophyta</taxon>
        <taxon>Spermatophyta</taxon>
        <taxon>Magnoliopsida</taxon>
        <taxon>Liliopsida</taxon>
        <taxon>Zingiberales</taxon>
        <taxon>Musaceae</taxon>
        <taxon>Musa</taxon>
    </lineage>
</organism>
<dbReference type="Proteomes" id="UP001055439">
    <property type="component" value="Chromosome 8"/>
</dbReference>
<reference evidence="1" key="1">
    <citation type="submission" date="2022-05" db="EMBL/GenBank/DDBJ databases">
        <title>The Musa troglodytarum L. genome provides insights into the mechanism of non-climacteric behaviour and enrichment of carotenoids.</title>
        <authorList>
            <person name="Wang J."/>
        </authorList>
    </citation>
    <scope>NUCLEOTIDE SEQUENCE</scope>
    <source>
        <tissue evidence="1">Leaf</tissue>
    </source>
</reference>
<keyword evidence="2" id="KW-1185">Reference proteome</keyword>
<gene>
    <name evidence="1" type="ORF">MUK42_36117</name>
</gene>
<dbReference type="AlphaFoldDB" id="A0A9E7L1Q3"/>
<sequence length="95" mass="10209">MAPTMPAPAFPVQKQVGVDGVLCFLGCISDLLHPLHHPLVSLLLGVSSRLNDWTWSRTPARRTASLTPGHDGGGSWTFTFKHAATCSASYSSYLL</sequence>
<evidence type="ECO:0000313" key="1">
    <source>
        <dbReference type="EMBL" id="URE40687.1"/>
    </source>
</evidence>
<evidence type="ECO:0000313" key="2">
    <source>
        <dbReference type="Proteomes" id="UP001055439"/>
    </source>
</evidence>
<protein>
    <submittedName>
        <fullName evidence="1">Uncharacterized protein</fullName>
    </submittedName>
</protein>
<name>A0A9E7L1Q3_9LILI</name>
<dbReference type="EMBL" id="CP097510">
    <property type="protein sequence ID" value="URE40687.1"/>
    <property type="molecule type" value="Genomic_DNA"/>
</dbReference>
<accession>A0A9E7L1Q3</accession>
<proteinExistence type="predicted"/>